<dbReference type="GO" id="GO:0046872">
    <property type="term" value="F:metal ion binding"/>
    <property type="evidence" value="ECO:0007669"/>
    <property type="project" value="UniProtKB-KW"/>
</dbReference>
<gene>
    <name evidence="4" type="ordered locus">Thal_0958</name>
</gene>
<reference evidence="5" key="1">
    <citation type="journal article" date="2010" name="Stand. Genomic Sci.">
        <title>Complete genome sequence of Thermocrinis albus type strain (HI 11/12T).</title>
        <authorList>
            <person name="Wirth R."/>
            <person name="Sikorski J."/>
            <person name="Brambilla E."/>
            <person name="Misra M."/>
            <person name="Lapidus A."/>
            <person name="Copeland A."/>
            <person name="Nolan M."/>
            <person name="Lucas S."/>
            <person name="Chen F."/>
            <person name="Tice H."/>
            <person name="Cheng J.F."/>
            <person name="Han C."/>
            <person name="Detter J.C."/>
            <person name="Tapia R."/>
            <person name="Bruce D."/>
            <person name="Goodwin L."/>
            <person name="Pitluck S."/>
            <person name="Pati A."/>
            <person name="Anderson I."/>
            <person name="Ivanova N."/>
            <person name="Mavromatis K."/>
            <person name="Mikhailova N."/>
            <person name="Chen A."/>
            <person name="Palaniappan K."/>
            <person name="Bilek Y."/>
            <person name="Hader T."/>
            <person name="Land M."/>
            <person name="Hauser L."/>
            <person name="Chang Y.J."/>
            <person name="Jeffries C.D."/>
            <person name="Tindall B.J."/>
            <person name="Rohde M."/>
            <person name="Goker M."/>
            <person name="Bristow J."/>
            <person name="Eisen J.A."/>
            <person name="Markowitz V."/>
            <person name="Hugenholtz P."/>
            <person name="Kyrpides N.C."/>
            <person name="Klenk H.P."/>
        </authorList>
    </citation>
    <scope>NUCLEOTIDE SEQUENCE [LARGE SCALE GENOMIC DNA]</scope>
    <source>
        <strain evidence="5">DSM 14484 / JCM 11386 / HI 11/12</strain>
    </source>
</reference>
<sequence length="321" mass="35372">MKVIGITIGDPAGVGPELIVRLTPHLDKETAYVVYGEYKILRACASHLGMDWEFPTVEKVEDIKEPGVYVIDLNVCDTDRPSASITSGKVAVAYLARAVVDGVTGKIKGMVTMPINKFWASRAGFSYSGQTEFLAQAFSVKDYAMLMYSEKVKVALLSTHLPLREAVQMVKKDLIKRKLLLVIGEYRRLFKVDPKVGVLGLNPHAGDMGQIGNEDVEEILPAVEELRSEGYKVEGPLSPDAAFLEPSAYDIFFCMYHDQGLIPFKILAFREGVNITLGIPIVRTSPAHGTAYSIAWKGKADISPSLHALHLCRQLVYNMDP</sequence>
<keyword evidence="1" id="KW-0479">Metal-binding</keyword>
<dbReference type="PANTHER" id="PTHR30004">
    <property type="entry name" value="4-HYDROXYTHREONINE-4-PHOSPHATE DEHYDROGENASE"/>
    <property type="match status" value="1"/>
</dbReference>
<evidence type="ECO:0000256" key="3">
    <source>
        <dbReference type="ARBA" id="ARBA00023027"/>
    </source>
</evidence>
<dbReference type="Proteomes" id="UP000002043">
    <property type="component" value="Chromosome"/>
</dbReference>
<evidence type="ECO:0000256" key="1">
    <source>
        <dbReference type="ARBA" id="ARBA00022723"/>
    </source>
</evidence>
<dbReference type="NCBIfam" id="TIGR00557">
    <property type="entry name" value="pdxA"/>
    <property type="match status" value="1"/>
</dbReference>
<dbReference type="HOGENOM" id="CLU_040168_0_0_0"/>
<accession>D3SLG0</accession>
<dbReference type="PANTHER" id="PTHR30004:SF6">
    <property type="entry name" value="D-THREONATE 4-PHOSPHATE DEHYDROGENASE"/>
    <property type="match status" value="1"/>
</dbReference>
<dbReference type="AlphaFoldDB" id="D3SLG0"/>
<dbReference type="EMBL" id="CP001931">
    <property type="protein sequence ID" value="ADC89590.1"/>
    <property type="molecule type" value="Genomic_DNA"/>
</dbReference>
<dbReference type="InterPro" id="IPR005255">
    <property type="entry name" value="PdxA_fam"/>
</dbReference>
<evidence type="ECO:0000313" key="4">
    <source>
        <dbReference type="EMBL" id="ADC89590.1"/>
    </source>
</evidence>
<organism evidence="4 5">
    <name type="scientific">Thermocrinis albus (strain DSM 14484 / JCM 11386 / HI 11/12)</name>
    <dbReference type="NCBI Taxonomy" id="638303"/>
    <lineage>
        <taxon>Bacteria</taxon>
        <taxon>Pseudomonadati</taxon>
        <taxon>Aquificota</taxon>
        <taxon>Aquificia</taxon>
        <taxon>Aquificales</taxon>
        <taxon>Aquificaceae</taxon>
        <taxon>Thermocrinis</taxon>
    </lineage>
</organism>
<evidence type="ECO:0000256" key="2">
    <source>
        <dbReference type="ARBA" id="ARBA00023002"/>
    </source>
</evidence>
<dbReference type="KEGG" id="tal:Thal_0958"/>
<keyword evidence="5" id="KW-1185">Reference proteome</keyword>
<name>D3SLG0_THEAH</name>
<dbReference type="Gene3D" id="3.40.718.10">
    <property type="entry name" value="Isopropylmalate Dehydrogenase"/>
    <property type="match status" value="1"/>
</dbReference>
<dbReference type="EC" id="1.1.1.262" evidence="4"/>
<protein>
    <submittedName>
        <fullName evidence="4">4-hydroxythreonine-4-phosphate dehydrogenase</fullName>
        <ecNumber evidence="4">1.1.1.262</ecNumber>
    </submittedName>
</protein>
<evidence type="ECO:0000313" key="5">
    <source>
        <dbReference type="Proteomes" id="UP000002043"/>
    </source>
</evidence>
<dbReference type="RefSeq" id="WP_012991996.1">
    <property type="nucleotide sequence ID" value="NC_013894.1"/>
</dbReference>
<dbReference type="Pfam" id="PF04166">
    <property type="entry name" value="PdxA"/>
    <property type="match status" value="1"/>
</dbReference>
<dbReference type="STRING" id="638303.Thal_0958"/>
<proteinExistence type="predicted"/>
<dbReference type="GO" id="GO:0051287">
    <property type="term" value="F:NAD binding"/>
    <property type="evidence" value="ECO:0007669"/>
    <property type="project" value="InterPro"/>
</dbReference>
<dbReference type="eggNOG" id="COG1995">
    <property type="taxonomic scope" value="Bacteria"/>
</dbReference>
<dbReference type="GO" id="GO:0050570">
    <property type="term" value="F:4-hydroxythreonine-4-phosphate dehydrogenase activity"/>
    <property type="evidence" value="ECO:0007669"/>
    <property type="project" value="UniProtKB-EC"/>
</dbReference>
<keyword evidence="3" id="KW-0520">NAD</keyword>
<keyword evidence="2 4" id="KW-0560">Oxidoreductase</keyword>
<dbReference type="SUPFAM" id="SSF53659">
    <property type="entry name" value="Isocitrate/Isopropylmalate dehydrogenase-like"/>
    <property type="match status" value="1"/>
</dbReference>